<evidence type="ECO:0000313" key="2">
    <source>
        <dbReference type="Proteomes" id="UP001165444"/>
    </source>
</evidence>
<comment type="caution">
    <text evidence="1">The sequence shown here is derived from an EMBL/GenBank/DDBJ whole genome shotgun (WGS) entry which is preliminary data.</text>
</comment>
<keyword evidence="2" id="KW-1185">Reference proteome</keyword>
<reference evidence="1 2" key="1">
    <citation type="submission" date="2022-03" db="EMBL/GenBank/DDBJ databases">
        <title>Parabacteroides sp. nov. isolated from swine feces.</title>
        <authorList>
            <person name="Bak J.E."/>
        </authorList>
    </citation>
    <scope>NUCLEOTIDE SEQUENCE [LARGE SCALE GENOMIC DNA]</scope>
    <source>
        <strain evidence="1 2">AGMB00274</strain>
    </source>
</reference>
<dbReference type="EMBL" id="JAKZMM010000051">
    <property type="protein sequence ID" value="MCJ2382003.1"/>
    <property type="molecule type" value="Genomic_DNA"/>
</dbReference>
<dbReference type="Proteomes" id="UP001165444">
    <property type="component" value="Unassembled WGS sequence"/>
</dbReference>
<protein>
    <recommendedName>
        <fullName evidence="3">Arm DNA-binding domain-containing protein</fullName>
    </recommendedName>
</protein>
<evidence type="ECO:0000313" key="1">
    <source>
        <dbReference type="EMBL" id="MCJ2382003.1"/>
    </source>
</evidence>
<gene>
    <name evidence="1" type="ORF">MUN53_15545</name>
</gene>
<proteinExistence type="predicted"/>
<organism evidence="1 2">
    <name type="scientific">Parabacteroides faecalis</name>
    <dbReference type="NCBI Taxonomy" id="2924040"/>
    <lineage>
        <taxon>Bacteria</taxon>
        <taxon>Pseudomonadati</taxon>
        <taxon>Bacteroidota</taxon>
        <taxon>Bacteroidia</taxon>
        <taxon>Bacteroidales</taxon>
        <taxon>Tannerellaceae</taxon>
        <taxon>Parabacteroides</taxon>
    </lineage>
</organism>
<accession>A0ABT0C4R6</accession>
<sequence length="88" mass="10196">MNEKNVGEVADNIVIFFRAKALSRNSFISTNPYKFAVKKQRLSDGDISTWNEEADSRKDQSKTIGKRVIPIKRYGTKEQRFTVKRVDQ</sequence>
<evidence type="ECO:0008006" key="3">
    <source>
        <dbReference type="Google" id="ProtNLM"/>
    </source>
</evidence>
<name>A0ABT0C4R6_9BACT</name>
<dbReference type="RefSeq" id="WP_195298386.1">
    <property type="nucleotide sequence ID" value="NZ_JAKZMM010000051.1"/>
</dbReference>